<reference evidence="1 2" key="1">
    <citation type="submission" date="2018-04" db="EMBL/GenBank/DDBJ databases">
        <title>Novel Campyloabacter and Helicobacter Species and Strains.</title>
        <authorList>
            <person name="Mannion A.J."/>
            <person name="Shen Z."/>
            <person name="Fox J.G."/>
        </authorList>
    </citation>
    <scope>NUCLEOTIDE SEQUENCE [LARGE SCALE GENOMIC DNA]</scope>
    <source>
        <strain evidence="1 2">MIT 17-337</strain>
    </source>
</reference>
<sequence>MKKQSSKLGIKEEFNKLSQPQQLNIYKNIIKVAGSSNTKVNKFVSIFKGFGRGVVVFSIGYIYITENKAKAIILNSATIGSGYYWEV</sequence>
<evidence type="ECO:0000313" key="1">
    <source>
        <dbReference type="EMBL" id="RDU65733.1"/>
    </source>
</evidence>
<name>A0A3D8IKT7_9HELI</name>
<dbReference type="RefSeq" id="WP_115543139.1">
    <property type="nucleotide sequence ID" value="NZ_NXLQ01000011.1"/>
</dbReference>
<accession>A0A3D8IKT7</accession>
<evidence type="ECO:0000313" key="2">
    <source>
        <dbReference type="Proteomes" id="UP000256379"/>
    </source>
</evidence>
<gene>
    <name evidence="1" type="ORF">CQA53_06150</name>
</gene>
<protein>
    <submittedName>
        <fullName evidence="1">Uncharacterized protein</fullName>
    </submittedName>
</protein>
<organism evidence="1 2">
    <name type="scientific">Helicobacter didelphidarum</name>
    <dbReference type="NCBI Taxonomy" id="2040648"/>
    <lineage>
        <taxon>Bacteria</taxon>
        <taxon>Pseudomonadati</taxon>
        <taxon>Campylobacterota</taxon>
        <taxon>Epsilonproteobacteria</taxon>
        <taxon>Campylobacterales</taxon>
        <taxon>Helicobacteraceae</taxon>
        <taxon>Helicobacter</taxon>
    </lineage>
</organism>
<proteinExistence type="predicted"/>
<keyword evidence="2" id="KW-1185">Reference proteome</keyword>
<comment type="caution">
    <text evidence="1">The sequence shown here is derived from an EMBL/GenBank/DDBJ whole genome shotgun (WGS) entry which is preliminary data.</text>
</comment>
<dbReference type="EMBL" id="NXLQ01000011">
    <property type="protein sequence ID" value="RDU65733.1"/>
    <property type="molecule type" value="Genomic_DNA"/>
</dbReference>
<dbReference type="Proteomes" id="UP000256379">
    <property type="component" value="Unassembled WGS sequence"/>
</dbReference>
<dbReference type="AlphaFoldDB" id="A0A3D8IKT7"/>